<evidence type="ECO:0000256" key="1">
    <source>
        <dbReference type="SAM" id="Phobius"/>
    </source>
</evidence>
<evidence type="ECO:0000313" key="3">
    <source>
        <dbReference type="Proteomes" id="UP001597156"/>
    </source>
</evidence>
<feature type="transmembrane region" description="Helical" evidence="1">
    <location>
        <begin position="45"/>
        <end position="63"/>
    </location>
</feature>
<keyword evidence="1" id="KW-0812">Transmembrane</keyword>
<name>A0ABW3PPH8_9LACO</name>
<accession>A0ABW3PPH8</accession>
<comment type="caution">
    <text evidence="2">The sequence shown here is derived from an EMBL/GenBank/DDBJ whole genome shotgun (WGS) entry which is preliminary data.</text>
</comment>
<dbReference type="EMBL" id="JBHTLH010000005">
    <property type="protein sequence ID" value="MFD1124230.1"/>
    <property type="molecule type" value="Genomic_DNA"/>
</dbReference>
<gene>
    <name evidence="2" type="ORF">ACFQ22_02475</name>
</gene>
<keyword evidence="1" id="KW-0472">Membrane</keyword>
<reference evidence="3" key="1">
    <citation type="journal article" date="2019" name="Int. J. Syst. Evol. Microbiol.">
        <title>The Global Catalogue of Microorganisms (GCM) 10K type strain sequencing project: providing services to taxonomists for standard genome sequencing and annotation.</title>
        <authorList>
            <consortium name="The Broad Institute Genomics Platform"/>
            <consortium name="The Broad Institute Genome Sequencing Center for Infectious Disease"/>
            <person name="Wu L."/>
            <person name="Ma J."/>
        </authorList>
    </citation>
    <scope>NUCLEOTIDE SEQUENCE [LARGE SCALE GENOMIC DNA]</scope>
    <source>
        <strain evidence="3">CCUG 71848</strain>
    </source>
</reference>
<evidence type="ECO:0000313" key="2">
    <source>
        <dbReference type="EMBL" id="MFD1124230.1"/>
    </source>
</evidence>
<sequence length="70" mass="7862">MGLLLLLMFGWIYLLVRIGFSILRFFGGFLGLILILLIFAKVVILGLWLAVAAFLGFVGWLVYRTISGRV</sequence>
<organism evidence="2 3">
    <name type="scientific">Lentilactobacillus raoultii</name>
    <dbReference type="NCBI Taxonomy" id="1987503"/>
    <lineage>
        <taxon>Bacteria</taxon>
        <taxon>Bacillati</taxon>
        <taxon>Bacillota</taxon>
        <taxon>Bacilli</taxon>
        <taxon>Lactobacillales</taxon>
        <taxon>Lactobacillaceae</taxon>
        <taxon>Lentilactobacillus</taxon>
    </lineage>
</organism>
<keyword evidence="3" id="KW-1185">Reference proteome</keyword>
<dbReference type="RefSeq" id="WP_121977832.1">
    <property type="nucleotide sequence ID" value="NZ_JBHTLH010000005.1"/>
</dbReference>
<dbReference type="Proteomes" id="UP001597156">
    <property type="component" value="Unassembled WGS sequence"/>
</dbReference>
<protein>
    <submittedName>
        <fullName evidence="2">Uncharacterized protein</fullName>
    </submittedName>
</protein>
<feature type="transmembrane region" description="Helical" evidence="1">
    <location>
        <begin position="12"/>
        <end position="39"/>
    </location>
</feature>
<proteinExistence type="predicted"/>
<keyword evidence="1" id="KW-1133">Transmembrane helix</keyword>